<dbReference type="EMBL" id="GG749540">
    <property type="protein sequence ID" value="KMW68975.1"/>
    <property type="molecule type" value="Genomic_DNA"/>
</dbReference>
<name>A0A0J9EUW5_AJEDA</name>
<gene>
    <name evidence="1" type="ORF">BDDG_13174</name>
</gene>
<dbReference type="Proteomes" id="UP000007802">
    <property type="component" value="Unassembled WGS sequence"/>
</dbReference>
<protein>
    <submittedName>
        <fullName evidence="1">Uncharacterized protein</fullName>
    </submittedName>
</protein>
<reference evidence="1" key="1">
    <citation type="submission" date="2010-03" db="EMBL/GenBank/DDBJ databases">
        <title>Annotation of Blastomyces dermatitidis strain ATCC 18188.</title>
        <authorList>
            <consortium name="The Broad Institute Genome Sequencing Platform"/>
            <consortium name="Broad Institute Genome Sequencing Center for Infectious Disease."/>
            <person name="Cuomo C."/>
            <person name="Klein B."/>
            <person name="Sullivan T."/>
            <person name="Heitman J."/>
            <person name="Young S."/>
            <person name="Zeng Q."/>
            <person name="Gargeya S."/>
            <person name="Alvarado L."/>
            <person name="Berlin A.M."/>
            <person name="Chapman S.B."/>
            <person name="Chen Z."/>
            <person name="Freedman E."/>
            <person name="Gellesch M."/>
            <person name="Goldberg J."/>
            <person name="Griggs A."/>
            <person name="Gujja S."/>
            <person name="Heilman E."/>
            <person name="Heiman D."/>
            <person name="Howarth C."/>
            <person name="Mehta T."/>
            <person name="Neiman D."/>
            <person name="Pearson M."/>
            <person name="Roberts A."/>
            <person name="Saif S."/>
            <person name="Shea T."/>
            <person name="Shenoy N."/>
            <person name="Sisk P."/>
            <person name="Stolte C."/>
            <person name="Sykes S."/>
            <person name="White J."/>
            <person name="Yandava C."/>
            <person name="Haas B."/>
            <person name="Nusbaum C."/>
            <person name="Birren B."/>
        </authorList>
    </citation>
    <scope>NUCLEOTIDE SEQUENCE</scope>
    <source>
        <strain evidence="1">ATCC 18188</strain>
    </source>
</reference>
<feature type="non-terminal residue" evidence="1">
    <location>
        <position position="55"/>
    </location>
</feature>
<proteinExistence type="predicted"/>
<organism evidence="1">
    <name type="scientific">Ajellomyces dermatitidis (strain ATCC 18188 / CBS 674.68)</name>
    <name type="common">Blastomyces dermatitidis</name>
    <dbReference type="NCBI Taxonomy" id="653446"/>
    <lineage>
        <taxon>Eukaryota</taxon>
        <taxon>Fungi</taxon>
        <taxon>Dikarya</taxon>
        <taxon>Ascomycota</taxon>
        <taxon>Pezizomycotina</taxon>
        <taxon>Eurotiomycetes</taxon>
        <taxon>Eurotiomycetidae</taxon>
        <taxon>Onygenales</taxon>
        <taxon>Ajellomycetaceae</taxon>
        <taxon>Blastomyces</taxon>
    </lineage>
</organism>
<accession>A0A0J9EUW5</accession>
<sequence>MTVLTKLSVLSVSSITLQIYDYSLSICTISDQIYINISRFYINDSYTAVHFCNFI</sequence>
<dbReference type="AlphaFoldDB" id="A0A0J9EUW5"/>
<evidence type="ECO:0000313" key="1">
    <source>
        <dbReference type="EMBL" id="KMW68975.1"/>
    </source>
</evidence>